<evidence type="ECO:0000256" key="1">
    <source>
        <dbReference type="PROSITE-ProRule" id="PRU00339"/>
    </source>
</evidence>
<evidence type="ECO:0000313" key="4">
    <source>
        <dbReference type="Proteomes" id="UP000807504"/>
    </source>
</evidence>
<keyword evidence="4" id="KW-1185">Reference proteome</keyword>
<accession>A0A8T0G1N5</accession>
<name>A0A8T0G1N5_ARGBR</name>
<evidence type="ECO:0000259" key="2">
    <source>
        <dbReference type="Pfam" id="PF16669"/>
    </source>
</evidence>
<comment type="caution">
    <text evidence="3">The sequence shown here is derived from an EMBL/GenBank/DDBJ whole genome shotgun (WGS) entry which is preliminary data.</text>
</comment>
<dbReference type="Gene3D" id="2.40.50.550">
    <property type="match status" value="1"/>
</dbReference>
<proteinExistence type="predicted"/>
<gene>
    <name evidence="3" type="ORF">HNY73_000792</name>
</gene>
<dbReference type="Proteomes" id="UP000807504">
    <property type="component" value="Unassembled WGS sequence"/>
</dbReference>
<dbReference type="SUPFAM" id="SSF48452">
    <property type="entry name" value="TPR-like"/>
    <property type="match status" value="1"/>
</dbReference>
<feature type="repeat" description="TPR" evidence="1">
    <location>
        <begin position="213"/>
        <end position="246"/>
    </location>
</feature>
<reference evidence="3" key="1">
    <citation type="journal article" date="2020" name="bioRxiv">
        <title>Chromosome-level reference genome of the European wasp spider Argiope bruennichi: a resource for studies on range expansion and evolutionary adaptation.</title>
        <authorList>
            <person name="Sheffer M.M."/>
            <person name="Hoppe A."/>
            <person name="Krehenwinkel H."/>
            <person name="Uhl G."/>
            <person name="Kuss A.W."/>
            <person name="Jensen L."/>
            <person name="Jensen C."/>
            <person name="Gillespie R.G."/>
            <person name="Hoff K.J."/>
            <person name="Prost S."/>
        </authorList>
    </citation>
    <scope>NUCLEOTIDE SEQUENCE</scope>
</reference>
<sequence>MTYICLDIVDELYTFRDHYFEHHETASEDQKIKDLSEELNKTLKNFNEQKDEHEGAKKAEYDLLKAKALNILPDFNPEALEILTKLVKFHPKLIEAWNELGTCFWKKGDMKAAKSCFESALREEKNVESLRNLSMILRQMGQSPEDKLAKIHESLEKAKEAVNLNIQDGKSWYILGNAYLSLYFTTDQNPNLLKQCLSAYNHSFSDASMKCNPDLYYNWAMALKYDENYRLALENFEKALKYDPFWNDPKEQLDMLMKHLENIQLMISKKGKMKPRKIKEILSSLQKELAASSANETFTDKKGQKIVLERSKFSGLKEGLNANKILRGKVICHVYCTDSPSFTFCMIDEEETCFCVNVYNMVQGKGVIIGDSVAIYQPFLQHFNFTFQDKTFAFSSIRVNSPLQLEVNKKKLGQEVIAAPRLSVTLKSD</sequence>
<evidence type="ECO:0000313" key="3">
    <source>
        <dbReference type="EMBL" id="KAF8796415.1"/>
    </source>
</evidence>
<keyword evidence="1" id="KW-0802">TPR repeat</keyword>
<dbReference type="AlphaFoldDB" id="A0A8T0G1N5"/>
<dbReference type="SMART" id="SM00028">
    <property type="entry name" value="TPR"/>
    <property type="match status" value="2"/>
</dbReference>
<dbReference type="EMBL" id="JABXBU010000001">
    <property type="protein sequence ID" value="KAF8796415.1"/>
    <property type="molecule type" value="Genomic_DNA"/>
</dbReference>
<protein>
    <submittedName>
        <fullName evidence="3">Tetratricopeptide repeat protein 5 like protein</fullName>
    </submittedName>
</protein>
<dbReference type="InterPro" id="IPR011990">
    <property type="entry name" value="TPR-like_helical_dom_sf"/>
</dbReference>
<feature type="domain" description="Tetratricopeptide repeat protein 5 OB fold" evidence="2">
    <location>
        <begin position="308"/>
        <end position="418"/>
    </location>
</feature>
<dbReference type="InterPro" id="IPR019734">
    <property type="entry name" value="TPR_rpt"/>
</dbReference>
<reference evidence="3" key="2">
    <citation type="submission" date="2020-06" db="EMBL/GenBank/DDBJ databases">
        <authorList>
            <person name="Sheffer M."/>
        </authorList>
    </citation>
    <scope>NUCLEOTIDE SEQUENCE</scope>
</reference>
<dbReference type="InterPro" id="IPR032076">
    <property type="entry name" value="TTC5_OB"/>
</dbReference>
<dbReference type="Pfam" id="PF13181">
    <property type="entry name" value="TPR_8"/>
    <property type="match status" value="2"/>
</dbReference>
<dbReference type="Gene3D" id="1.25.40.10">
    <property type="entry name" value="Tetratricopeptide repeat domain"/>
    <property type="match status" value="1"/>
</dbReference>
<organism evidence="3 4">
    <name type="scientific">Argiope bruennichi</name>
    <name type="common">Wasp spider</name>
    <name type="synonym">Aranea bruennichi</name>
    <dbReference type="NCBI Taxonomy" id="94029"/>
    <lineage>
        <taxon>Eukaryota</taxon>
        <taxon>Metazoa</taxon>
        <taxon>Ecdysozoa</taxon>
        <taxon>Arthropoda</taxon>
        <taxon>Chelicerata</taxon>
        <taxon>Arachnida</taxon>
        <taxon>Araneae</taxon>
        <taxon>Araneomorphae</taxon>
        <taxon>Entelegynae</taxon>
        <taxon>Araneoidea</taxon>
        <taxon>Araneidae</taxon>
        <taxon>Argiope</taxon>
    </lineage>
</organism>
<dbReference type="Pfam" id="PF16669">
    <property type="entry name" value="TTC5_OB"/>
    <property type="match status" value="1"/>
</dbReference>
<dbReference type="InterPro" id="IPR038645">
    <property type="entry name" value="TTC5_OB_sf"/>
</dbReference>
<feature type="repeat" description="TPR" evidence="1">
    <location>
        <begin position="94"/>
        <end position="127"/>
    </location>
</feature>
<dbReference type="PROSITE" id="PS50005">
    <property type="entry name" value="TPR"/>
    <property type="match status" value="2"/>
</dbReference>